<feature type="domain" description="Polysaccharide chain length determinant N-terminal" evidence="9">
    <location>
        <begin position="28"/>
        <end position="113"/>
    </location>
</feature>
<dbReference type="PANTHER" id="PTHR32309:SF13">
    <property type="entry name" value="FERRIC ENTEROBACTIN TRANSPORT PROTEIN FEPE"/>
    <property type="match status" value="1"/>
</dbReference>
<evidence type="ECO:0000313" key="12">
    <source>
        <dbReference type="Proteomes" id="UP000583454"/>
    </source>
</evidence>
<evidence type="ECO:0000256" key="7">
    <source>
        <dbReference type="SAM" id="MobiDB-lite"/>
    </source>
</evidence>
<evidence type="ECO:0000256" key="2">
    <source>
        <dbReference type="ARBA" id="ARBA00022475"/>
    </source>
</evidence>
<feature type="transmembrane region" description="Helical" evidence="8">
    <location>
        <begin position="441"/>
        <end position="465"/>
    </location>
</feature>
<feature type="compositionally biased region" description="Basic and acidic residues" evidence="7">
    <location>
        <begin position="472"/>
        <end position="481"/>
    </location>
</feature>
<keyword evidence="3 8" id="KW-0812">Transmembrane</keyword>
<dbReference type="GO" id="GO:0004713">
    <property type="term" value="F:protein tyrosine kinase activity"/>
    <property type="evidence" value="ECO:0007669"/>
    <property type="project" value="TreeGrafter"/>
</dbReference>
<proteinExistence type="predicted"/>
<accession>A0A840ZKP2</accession>
<comment type="caution">
    <text evidence="11">The sequence shown here is derived from an EMBL/GenBank/DDBJ whole genome shotgun (WGS) entry which is preliminary data.</text>
</comment>
<keyword evidence="6" id="KW-0175">Coiled coil</keyword>
<dbReference type="InterPro" id="IPR003856">
    <property type="entry name" value="LPS_length_determ_N"/>
</dbReference>
<dbReference type="AlphaFoldDB" id="A0A840ZKP2"/>
<evidence type="ECO:0000256" key="5">
    <source>
        <dbReference type="ARBA" id="ARBA00023136"/>
    </source>
</evidence>
<feature type="region of interest" description="Disordered" evidence="7">
    <location>
        <begin position="472"/>
        <end position="503"/>
    </location>
</feature>
<dbReference type="Pfam" id="PF13807">
    <property type="entry name" value="GNVR"/>
    <property type="match status" value="1"/>
</dbReference>
<evidence type="ECO:0000313" key="11">
    <source>
        <dbReference type="EMBL" id="MBB5757870.1"/>
    </source>
</evidence>
<dbReference type="Pfam" id="PF02706">
    <property type="entry name" value="Wzz"/>
    <property type="match status" value="1"/>
</dbReference>
<evidence type="ECO:0000259" key="10">
    <source>
        <dbReference type="Pfam" id="PF13807"/>
    </source>
</evidence>
<sequence length="503" mass="55394">MRGAVPLSSFDWRDEAAGRSRSVSPRQVIGMIGRRRWLVGLALVLGLLGAGLFVATMEPRYVATAQVIIDPRGLRVVEREVTPNVDNADAQVATVENEMRVLRSSAVLDALITRERLDRDPEFVGNPPGLLRRARTAIADLFGAASARAPDPQRSALQALERKIAVRRAERSFVIEVTVATRDPDKSARIANDLVAIYTEQANKTRADLARRSGASLDDRLAELRAAVRKAEDKVETFKSAHDLVSADGTLTRDRRLRDLNAQLVTARARSTEAQARMEQASALNGKLDGLSEAVQSQAVMQLRGQIAETRRRRANLANVLGPRHPDLASAGREIDALQEQLDQELRRIGDAARNDYRRAKQTEEELRRTVESMSRASFADSRALTELRELEREAEARRTLFSQYLVRSRELTEQTQVDLNNIRAISAAIPPDQSTNLSKAVILALGTIIGGVLGLLLAILLGVLRGEARAETDRESEADAARPSPTEPPSRPAGAWALRDFR</sequence>
<feature type="transmembrane region" description="Helical" evidence="8">
    <location>
        <begin position="37"/>
        <end position="57"/>
    </location>
</feature>
<organism evidence="11 12">
    <name type="scientific">Methylorubrum rhodinum</name>
    <dbReference type="NCBI Taxonomy" id="29428"/>
    <lineage>
        <taxon>Bacteria</taxon>
        <taxon>Pseudomonadati</taxon>
        <taxon>Pseudomonadota</taxon>
        <taxon>Alphaproteobacteria</taxon>
        <taxon>Hyphomicrobiales</taxon>
        <taxon>Methylobacteriaceae</taxon>
        <taxon>Methylorubrum</taxon>
    </lineage>
</organism>
<feature type="coiled-coil region" evidence="6">
    <location>
        <begin position="214"/>
        <end position="277"/>
    </location>
</feature>
<feature type="coiled-coil region" evidence="6">
    <location>
        <begin position="328"/>
        <end position="377"/>
    </location>
</feature>
<dbReference type="GO" id="GO:0005886">
    <property type="term" value="C:plasma membrane"/>
    <property type="evidence" value="ECO:0007669"/>
    <property type="project" value="UniProtKB-SubCell"/>
</dbReference>
<dbReference type="Proteomes" id="UP000583454">
    <property type="component" value="Unassembled WGS sequence"/>
</dbReference>
<evidence type="ECO:0000256" key="6">
    <source>
        <dbReference type="SAM" id="Coils"/>
    </source>
</evidence>
<dbReference type="InterPro" id="IPR032807">
    <property type="entry name" value="GNVR"/>
</dbReference>
<evidence type="ECO:0000256" key="8">
    <source>
        <dbReference type="SAM" id="Phobius"/>
    </source>
</evidence>
<gene>
    <name evidence="11" type="ORF">HNR00_002586</name>
</gene>
<dbReference type="InterPro" id="IPR050445">
    <property type="entry name" value="Bact_polysacc_biosynth/exp"/>
</dbReference>
<keyword evidence="4 8" id="KW-1133">Transmembrane helix</keyword>
<evidence type="ECO:0000256" key="3">
    <source>
        <dbReference type="ARBA" id="ARBA00022692"/>
    </source>
</evidence>
<feature type="domain" description="Tyrosine-protein kinase G-rich" evidence="10">
    <location>
        <begin position="390"/>
        <end position="461"/>
    </location>
</feature>
<evidence type="ECO:0000259" key="9">
    <source>
        <dbReference type="Pfam" id="PF02706"/>
    </source>
</evidence>
<protein>
    <submittedName>
        <fullName evidence="11">Uncharacterized protein involved in exopolysaccharide biosynthesis</fullName>
    </submittedName>
</protein>
<dbReference type="PANTHER" id="PTHR32309">
    <property type="entry name" value="TYROSINE-PROTEIN KINASE"/>
    <property type="match status" value="1"/>
</dbReference>
<keyword evidence="2" id="KW-1003">Cell membrane</keyword>
<comment type="subcellular location">
    <subcellularLocation>
        <location evidence="1">Cell membrane</location>
        <topology evidence="1">Multi-pass membrane protein</topology>
    </subcellularLocation>
</comment>
<reference evidence="11 12" key="1">
    <citation type="submission" date="2020-08" db="EMBL/GenBank/DDBJ databases">
        <title>Genomic Encyclopedia of Type Strains, Phase IV (KMG-IV): sequencing the most valuable type-strain genomes for metagenomic binning, comparative biology and taxonomic classification.</title>
        <authorList>
            <person name="Goeker M."/>
        </authorList>
    </citation>
    <scope>NUCLEOTIDE SEQUENCE [LARGE SCALE GENOMIC DNA]</scope>
    <source>
        <strain evidence="11 12">DSM 2163</strain>
    </source>
</reference>
<evidence type="ECO:0000256" key="1">
    <source>
        <dbReference type="ARBA" id="ARBA00004651"/>
    </source>
</evidence>
<evidence type="ECO:0000256" key="4">
    <source>
        <dbReference type="ARBA" id="ARBA00022989"/>
    </source>
</evidence>
<dbReference type="EMBL" id="JACHOP010000009">
    <property type="protein sequence ID" value="MBB5757870.1"/>
    <property type="molecule type" value="Genomic_DNA"/>
</dbReference>
<name>A0A840ZKP2_9HYPH</name>
<keyword evidence="5 8" id="KW-0472">Membrane</keyword>
<keyword evidence="12" id="KW-1185">Reference proteome</keyword>